<protein>
    <submittedName>
        <fullName evidence="2">Uncharacterized protein</fullName>
    </submittedName>
</protein>
<sequence length="156" mass="16471">MAALGGVLAGCPMGDPEGPGARGVVSLGEGVSTSERKTLRVRAVPASDTPFDPDNPQFPGPDLDGDDRWLTHEVSLDGLSFPQPYEIGAVLGTTDHERWRVFAWLSAEEIDEQSDAPRSGEPYGTTTVDIDSCGLSYGGYCTVTEGVDVTIDQTAP</sequence>
<evidence type="ECO:0000256" key="1">
    <source>
        <dbReference type="SAM" id="MobiDB-lite"/>
    </source>
</evidence>
<gene>
    <name evidence="2" type="ORF">BE15_12160</name>
</gene>
<dbReference type="AlphaFoldDB" id="A0A150Q616"/>
<evidence type="ECO:0000313" key="2">
    <source>
        <dbReference type="EMBL" id="KYF63078.1"/>
    </source>
</evidence>
<proteinExistence type="predicted"/>
<accession>A0A150Q616</accession>
<dbReference type="EMBL" id="JEMA01001038">
    <property type="protein sequence ID" value="KYF63078.1"/>
    <property type="molecule type" value="Genomic_DNA"/>
</dbReference>
<evidence type="ECO:0000313" key="3">
    <source>
        <dbReference type="Proteomes" id="UP000075260"/>
    </source>
</evidence>
<dbReference type="Proteomes" id="UP000075260">
    <property type="component" value="Unassembled WGS sequence"/>
</dbReference>
<organism evidence="2 3">
    <name type="scientific">Sorangium cellulosum</name>
    <name type="common">Polyangium cellulosum</name>
    <dbReference type="NCBI Taxonomy" id="56"/>
    <lineage>
        <taxon>Bacteria</taxon>
        <taxon>Pseudomonadati</taxon>
        <taxon>Myxococcota</taxon>
        <taxon>Polyangia</taxon>
        <taxon>Polyangiales</taxon>
        <taxon>Polyangiaceae</taxon>
        <taxon>Sorangium</taxon>
    </lineage>
</organism>
<reference evidence="2 3" key="1">
    <citation type="submission" date="2014-02" db="EMBL/GenBank/DDBJ databases">
        <title>The small core and large imbalanced accessory genome model reveals a collaborative survival strategy of Sorangium cellulosum strains in nature.</title>
        <authorList>
            <person name="Han K."/>
            <person name="Peng R."/>
            <person name="Blom J."/>
            <person name="Li Y.-Z."/>
        </authorList>
    </citation>
    <scope>NUCLEOTIDE SEQUENCE [LARGE SCALE GENOMIC DNA]</scope>
    <source>
        <strain evidence="2 3">So0008-312</strain>
    </source>
</reference>
<feature type="region of interest" description="Disordered" evidence="1">
    <location>
        <begin position="1"/>
        <end position="66"/>
    </location>
</feature>
<name>A0A150Q616_SORCE</name>
<comment type="caution">
    <text evidence="2">The sequence shown here is derived from an EMBL/GenBank/DDBJ whole genome shotgun (WGS) entry which is preliminary data.</text>
</comment>